<dbReference type="EMBL" id="BAAAQA010000026">
    <property type="protein sequence ID" value="GAA2121333.1"/>
    <property type="molecule type" value="Genomic_DNA"/>
</dbReference>
<dbReference type="PANTHER" id="PTHR33778">
    <property type="entry name" value="PROTEIN MGTC"/>
    <property type="match status" value="1"/>
</dbReference>
<keyword evidence="10" id="KW-1185">Reference proteome</keyword>
<dbReference type="InterPro" id="IPR049177">
    <property type="entry name" value="MgtC_SapB_SrpB_YhiD_N"/>
</dbReference>
<evidence type="ECO:0000313" key="9">
    <source>
        <dbReference type="EMBL" id="GAA2121333.1"/>
    </source>
</evidence>
<evidence type="ECO:0000259" key="8">
    <source>
        <dbReference type="Pfam" id="PF02308"/>
    </source>
</evidence>
<evidence type="ECO:0000256" key="1">
    <source>
        <dbReference type="ARBA" id="ARBA00004651"/>
    </source>
</evidence>
<keyword evidence="5 7" id="KW-1133">Transmembrane helix</keyword>
<feature type="domain" description="MgtC/SapB/SrpB/YhiD N-terminal" evidence="8">
    <location>
        <begin position="16"/>
        <end position="143"/>
    </location>
</feature>
<feature type="transmembrane region" description="Helical" evidence="7">
    <location>
        <begin position="43"/>
        <end position="63"/>
    </location>
</feature>
<reference evidence="9 10" key="1">
    <citation type="journal article" date="2019" name="Int. J. Syst. Evol. Microbiol.">
        <title>The Global Catalogue of Microorganisms (GCM) 10K type strain sequencing project: providing services to taxonomists for standard genome sequencing and annotation.</title>
        <authorList>
            <consortium name="The Broad Institute Genomics Platform"/>
            <consortium name="The Broad Institute Genome Sequencing Center for Infectious Disease"/>
            <person name="Wu L."/>
            <person name="Ma J."/>
        </authorList>
    </citation>
    <scope>NUCLEOTIDE SEQUENCE [LARGE SCALE GENOMIC DNA]</scope>
    <source>
        <strain evidence="9 10">JCM 15914</strain>
    </source>
</reference>
<evidence type="ECO:0000256" key="4">
    <source>
        <dbReference type="ARBA" id="ARBA00022692"/>
    </source>
</evidence>
<feature type="transmembrane region" description="Helical" evidence="7">
    <location>
        <begin position="12"/>
        <end position="31"/>
    </location>
</feature>
<comment type="subcellular location">
    <subcellularLocation>
        <location evidence="1">Cell membrane</location>
        <topology evidence="1">Multi-pass membrane protein</topology>
    </subcellularLocation>
</comment>
<evidence type="ECO:0000256" key="6">
    <source>
        <dbReference type="ARBA" id="ARBA00023136"/>
    </source>
</evidence>
<organism evidence="9 10">
    <name type="scientific">Kocuria atrinae</name>
    <dbReference type="NCBI Taxonomy" id="592377"/>
    <lineage>
        <taxon>Bacteria</taxon>
        <taxon>Bacillati</taxon>
        <taxon>Actinomycetota</taxon>
        <taxon>Actinomycetes</taxon>
        <taxon>Micrococcales</taxon>
        <taxon>Micrococcaceae</taxon>
        <taxon>Kocuria</taxon>
    </lineage>
</organism>
<comment type="similarity">
    <text evidence="2">Belongs to the MgtC/SapB family.</text>
</comment>
<comment type="caution">
    <text evidence="9">The sequence shown here is derived from an EMBL/GenBank/DDBJ whole genome shotgun (WGS) entry which is preliminary data.</text>
</comment>
<protein>
    <submittedName>
        <fullName evidence="9">MgtC/SapB family protein</fullName>
    </submittedName>
</protein>
<feature type="transmembrane region" description="Helical" evidence="7">
    <location>
        <begin position="75"/>
        <end position="93"/>
    </location>
</feature>
<dbReference type="PRINTS" id="PR01837">
    <property type="entry name" value="MGTCSAPBPROT"/>
</dbReference>
<dbReference type="Pfam" id="PF02308">
    <property type="entry name" value="MgtC"/>
    <property type="match status" value="1"/>
</dbReference>
<evidence type="ECO:0000256" key="5">
    <source>
        <dbReference type="ARBA" id="ARBA00022989"/>
    </source>
</evidence>
<keyword evidence="3" id="KW-1003">Cell membrane</keyword>
<dbReference type="Proteomes" id="UP001500166">
    <property type="component" value="Unassembled WGS sequence"/>
</dbReference>
<evidence type="ECO:0000256" key="2">
    <source>
        <dbReference type="ARBA" id="ARBA00009298"/>
    </source>
</evidence>
<evidence type="ECO:0000313" key="10">
    <source>
        <dbReference type="Proteomes" id="UP001500166"/>
    </source>
</evidence>
<dbReference type="InterPro" id="IPR003416">
    <property type="entry name" value="MgtC/SapB/SrpB/YhiD_fam"/>
</dbReference>
<keyword evidence="4 7" id="KW-0812">Transmembrane</keyword>
<feature type="transmembrane region" description="Helical" evidence="7">
    <location>
        <begin position="105"/>
        <end position="124"/>
    </location>
</feature>
<name>A0ABN2Y4U9_9MICC</name>
<keyword evidence="6 7" id="KW-0472">Membrane</keyword>
<sequence>MWELDEQVWAQATAVLLAFGLCTVVGVERQLRRKSAGVRTHALVGTGSAIFTLVSAYGFHALPGIEQGPGDPSRIAAQVVTGIGFLGAGVIFLHKDVVHGLTTAASVWVAAAVGMACGAGLFALAVLGTLIQLFVSLVLKPVSAYLLRFPGRRTIELRYEDGKGVLRSVLTMATELDLAVTVLRTDRVYTSSGPHVVMVLKMLGRTDVHRAVVEFSEVPGVISAAVMPEPEADE</sequence>
<accession>A0ABN2Y4U9</accession>
<evidence type="ECO:0000256" key="7">
    <source>
        <dbReference type="SAM" id="Phobius"/>
    </source>
</evidence>
<proteinExistence type="inferred from homology"/>
<gene>
    <name evidence="9" type="ORF">GCM10009824_23740</name>
</gene>
<evidence type="ECO:0000256" key="3">
    <source>
        <dbReference type="ARBA" id="ARBA00022475"/>
    </source>
</evidence>
<dbReference type="PANTHER" id="PTHR33778:SF1">
    <property type="entry name" value="MAGNESIUM TRANSPORTER YHID-RELATED"/>
    <property type="match status" value="1"/>
</dbReference>